<proteinExistence type="inferred from homology"/>
<keyword evidence="6 11" id="KW-0812">Transmembrane</keyword>
<keyword evidence="4" id="KW-0813">Transport</keyword>
<dbReference type="InterPro" id="IPR003849">
    <property type="entry name" value="Preprotein_translocase_YajC"/>
</dbReference>
<protein>
    <recommendedName>
        <fullName evidence="3">Sec translocon accessory complex subunit YajC</fullName>
    </recommendedName>
</protein>
<keyword evidence="9" id="KW-0811">Translocation</keyword>
<keyword evidence="13" id="KW-1185">Reference proteome</keyword>
<evidence type="ECO:0000256" key="2">
    <source>
        <dbReference type="ARBA" id="ARBA00006742"/>
    </source>
</evidence>
<keyword evidence="8 11" id="KW-1133">Transmembrane helix</keyword>
<dbReference type="PRINTS" id="PR01853">
    <property type="entry name" value="YAJCTRNLCASE"/>
</dbReference>
<evidence type="ECO:0000313" key="13">
    <source>
        <dbReference type="Proteomes" id="UP000295375"/>
    </source>
</evidence>
<dbReference type="GO" id="GO:0005886">
    <property type="term" value="C:plasma membrane"/>
    <property type="evidence" value="ECO:0007669"/>
    <property type="project" value="UniProtKB-SubCell"/>
</dbReference>
<dbReference type="NCBIfam" id="TIGR00739">
    <property type="entry name" value="yajC"/>
    <property type="match status" value="1"/>
</dbReference>
<dbReference type="Proteomes" id="UP000295375">
    <property type="component" value="Unassembled WGS sequence"/>
</dbReference>
<evidence type="ECO:0000256" key="3">
    <source>
        <dbReference type="ARBA" id="ARBA00014962"/>
    </source>
</evidence>
<keyword evidence="7" id="KW-0653">Protein transport</keyword>
<dbReference type="PANTHER" id="PTHR33909:SF1">
    <property type="entry name" value="SEC TRANSLOCON ACCESSORY COMPLEX SUBUNIT YAJC"/>
    <property type="match status" value="1"/>
</dbReference>
<keyword evidence="5" id="KW-1003">Cell membrane</keyword>
<evidence type="ECO:0000256" key="6">
    <source>
        <dbReference type="ARBA" id="ARBA00022692"/>
    </source>
</evidence>
<dbReference type="Pfam" id="PF02699">
    <property type="entry name" value="YajC"/>
    <property type="match status" value="1"/>
</dbReference>
<evidence type="ECO:0000256" key="1">
    <source>
        <dbReference type="ARBA" id="ARBA00004162"/>
    </source>
</evidence>
<reference evidence="12 13" key="1">
    <citation type="submission" date="2019-03" db="EMBL/GenBank/DDBJ databases">
        <title>Genomic Encyclopedia of Type Strains, Phase IV (KMG-IV): sequencing the most valuable type-strain genomes for metagenomic binning, comparative biology and taxonomic classification.</title>
        <authorList>
            <person name="Goeker M."/>
        </authorList>
    </citation>
    <scope>NUCLEOTIDE SEQUENCE [LARGE SCALE GENOMIC DNA]</scope>
    <source>
        <strain evidence="12 13">DSM 103792</strain>
    </source>
</reference>
<organism evidence="12 13">
    <name type="scientific">Permianibacter aggregans</name>
    <dbReference type="NCBI Taxonomy" id="1510150"/>
    <lineage>
        <taxon>Bacteria</taxon>
        <taxon>Pseudomonadati</taxon>
        <taxon>Pseudomonadota</taxon>
        <taxon>Gammaproteobacteria</taxon>
        <taxon>Pseudomonadales</taxon>
        <taxon>Pseudomonadaceae</taxon>
        <taxon>Permianibacter</taxon>
    </lineage>
</organism>
<comment type="similarity">
    <text evidence="2">Belongs to the YajC family.</text>
</comment>
<dbReference type="EMBL" id="SNYM01000002">
    <property type="protein sequence ID" value="TDQ50343.1"/>
    <property type="molecule type" value="Genomic_DNA"/>
</dbReference>
<name>A0A4R6UWR1_9GAMM</name>
<dbReference type="PANTHER" id="PTHR33909">
    <property type="entry name" value="SEC TRANSLOCON ACCESSORY COMPLEX SUBUNIT YAJC"/>
    <property type="match status" value="1"/>
</dbReference>
<accession>A0A4R6UWR1</accession>
<dbReference type="GO" id="GO:0015031">
    <property type="term" value="P:protein transport"/>
    <property type="evidence" value="ECO:0007669"/>
    <property type="project" value="UniProtKB-KW"/>
</dbReference>
<sequence length="113" mass="12398">MSMITLVSAVGATPAAGQPSAWQPIIMLVIFGLIFYFMLIRPQQKRAKEHKSLVEALQKGDEVVTMGGVLGRVVKVKDHYVVIELTDNVEITVQKHAVSATLPKGTLDDINRK</sequence>
<evidence type="ECO:0000256" key="7">
    <source>
        <dbReference type="ARBA" id="ARBA00022927"/>
    </source>
</evidence>
<keyword evidence="10 11" id="KW-0472">Membrane</keyword>
<comment type="subcellular location">
    <subcellularLocation>
        <location evidence="1">Cell membrane</location>
        <topology evidence="1">Single-pass membrane protein</topology>
    </subcellularLocation>
</comment>
<gene>
    <name evidence="12" type="ORF">EV696_10222</name>
</gene>
<comment type="caution">
    <text evidence="12">The sequence shown here is derived from an EMBL/GenBank/DDBJ whole genome shotgun (WGS) entry which is preliminary data.</text>
</comment>
<dbReference type="AlphaFoldDB" id="A0A4R6UWR1"/>
<evidence type="ECO:0000256" key="8">
    <source>
        <dbReference type="ARBA" id="ARBA00022989"/>
    </source>
</evidence>
<dbReference type="SMART" id="SM01323">
    <property type="entry name" value="YajC"/>
    <property type="match status" value="1"/>
</dbReference>
<evidence type="ECO:0000256" key="10">
    <source>
        <dbReference type="ARBA" id="ARBA00023136"/>
    </source>
</evidence>
<evidence type="ECO:0000256" key="5">
    <source>
        <dbReference type="ARBA" id="ARBA00022475"/>
    </source>
</evidence>
<evidence type="ECO:0000256" key="9">
    <source>
        <dbReference type="ARBA" id="ARBA00023010"/>
    </source>
</evidence>
<evidence type="ECO:0000256" key="11">
    <source>
        <dbReference type="SAM" id="Phobius"/>
    </source>
</evidence>
<evidence type="ECO:0000256" key="4">
    <source>
        <dbReference type="ARBA" id="ARBA00022448"/>
    </source>
</evidence>
<feature type="transmembrane region" description="Helical" evidence="11">
    <location>
        <begin position="25"/>
        <end position="42"/>
    </location>
</feature>
<evidence type="ECO:0000313" key="12">
    <source>
        <dbReference type="EMBL" id="TDQ50343.1"/>
    </source>
</evidence>